<dbReference type="EMBL" id="JARYZI010000012">
    <property type="protein sequence ID" value="MDH8679472.1"/>
    <property type="molecule type" value="Genomic_DNA"/>
</dbReference>
<reference evidence="1 2" key="1">
    <citation type="submission" date="2023-04" db="EMBL/GenBank/DDBJ databases">
        <title>Fusibacter bizertensis strain WBS, isolated from littoral bottom sediments of the Arctic seas - biochemical and genomic analysis.</title>
        <authorList>
            <person name="Brioukhanov A.L."/>
        </authorList>
    </citation>
    <scope>NUCLEOTIDE SEQUENCE [LARGE SCALE GENOMIC DNA]</scope>
    <source>
        <strain evidence="1 2">WBS</strain>
    </source>
</reference>
<protein>
    <submittedName>
        <fullName evidence="1">Uncharacterized protein</fullName>
    </submittedName>
</protein>
<keyword evidence="2" id="KW-1185">Reference proteome</keyword>
<proteinExistence type="predicted"/>
<dbReference type="Proteomes" id="UP001158045">
    <property type="component" value="Unassembled WGS sequence"/>
</dbReference>
<evidence type="ECO:0000313" key="1">
    <source>
        <dbReference type="EMBL" id="MDH8679472.1"/>
    </source>
</evidence>
<dbReference type="RefSeq" id="WP_281095368.1">
    <property type="nucleotide sequence ID" value="NZ_JARYZI010000012.1"/>
</dbReference>
<organism evidence="1 2">
    <name type="scientific">Fusibacter bizertensis</name>
    <dbReference type="NCBI Taxonomy" id="1488331"/>
    <lineage>
        <taxon>Bacteria</taxon>
        <taxon>Bacillati</taxon>
        <taxon>Bacillota</taxon>
        <taxon>Clostridia</taxon>
        <taxon>Eubacteriales</taxon>
        <taxon>Eubacteriales Family XII. Incertae Sedis</taxon>
        <taxon>Fusibacter</taxon>
    </lineage>
</organism>
<comment type="caution">
    <text evidence="1">The sequence shown here is derived from an EMBL/GenBank/DDBJ whole genome shotgun (WGS) entry which is preliminary data.</text>
</comment>
<evidence type="ECO:0000313" key="2">
    <source>
        <dbReference type="Proteomes" id="UP001158045"/>
    </source>
</evidence>
<sequence>MPDKVVEKSKLDIDRKKLQEEFLESVESKLRRNEKNIWFIKNEDHPQKESISKSANK</sequence>
<name>A0ABT6NGF2_9FIRM</name>
<gene>
    <name evidence="1" type="ORF">QE109_15040</name>
</gene>
<accession>A0ABT6NGF2</accession>